<dbReference type="InterPro" id="IPR041122">
    <property type="entry name" value="RecJ_OB"/>
</dbReference>
<evidence type="ECO:0000256" key="4">
    <source>
        <dbReference type="ARBA" id="ARBA00022801"/>
    </source>
</evidence>
<protein>
    <recommendedName>
        <fullName evidence="2">Single-stranded-DNA-specific exonuclease RecJ</fullName>
    </recommendedName>
</protein>
<dbReference type="Pfam" id="PF02272">
    <property type="entry name" value="DHHA1"/>
    <property type="match status" value="1"/>
</dbReference>
<keyword evidence="6" id="KW-0175">Coiled coil</keyword>
<organism evidence="10 11">
    <name type="scientific">Nitrospira defluvii</name>
    <dbReference type="NCBI Taxonomy" id="330214"/>
    <lineage>
        <taxon>Bacteria</taxon>
        <taxon>Pseudomonadati</taxon>
        <taxon>Nitrospirota</taxon>
        <taxon>Nitrospiria</taxon>
        <taxon>Nitrospirales</taxon>
        <taxon>Nitrospiraceae</taxon>
        <taxon>Nitrospira</taxon>
    </lineage>
</organism>
<keyword evidence="3" id="KW-0540">Nuclease</keyword>
<evidence type="ECO:0000259" key="8">
    <source>
        <dbReference type="Pfam" id="PF02272"/>
    </source>
</evidence>
<feature type="domain" description="RecJ OB" evidence="9">
    <location>
        <begin position="454"/>
        <end position="559"/>
    </location>
</feature>
<dbReference type="InterPro" id="IPR001667">
    <property type="entry name" value="DDH_dom"/>
</dbReference>
<dbReference type="AlphaFoldDB" id="D8PI67"/>
<dbReference type="HOGENOM" id="CLU_009736_5_2_0"/>
<dbReference type="KEGG" id="nde:NIDE3264"/>
<proteinExistence type="inferred from homology"/>
<evidence type="ECO:0000256" key="1">
    <source>
        <dbReference type="ARBA" id="ARBA00005915"/>
    </source>
</evidence>
<dbReference type="PANTHER" id="PTHR30255:SF2">
    <property type="entry name" value="SINGLE-STRANDED-DNA-SPECIFIC EXONUCLEASE RECJ"/>
    <property type="match status" value="1"/>
</dbReference>
<dbReference type="OrthoDB" id="9809852at2"/>
<evidence type="ECO:0000256" key="6">
    <source>
        <dbReference type="SAM" id="Coils"/>
    </source>
</evidence>
<dbReference type="SUPFAM" id="SSF64182">
    <property type="entry name" value="DHH phosphoesterases"/>
    <property type="match status" value="1"/>
</dbReference>
<feature type="domain" description="DHHA1" evidence="8">
    <location>
        <begin position="350"/>
        <end position="439"/>
    </location>
</feature>
<evidence type="ECO:0000313" key="10">
    <source>
        <dbReference type="EMBL" id="CBK42954.1"/>
    </source>
</evidence>
<dbReference type="PANTHER" id="PTHR30255">
    <property type="entry name" value="SINGLE-STRANDED-DNA-SPECIFIC EXONUCLEASE RECJ"/>
    <property type="match status" value="1"/>
</dbReference>
<dbReference type="GO" id="GO:0008409">
    <property type="term" value="F:5'-3' exonuclease activity"/>
    <property type="evidence" value="ECO:0007669"/>
    <property type="project" value="InterPro"/>
</dbReference>
<dbReference type="GO" id="GO:0006310">
    <property type="term" value="P:DNA recombination"/>
    <property type="evidence" value="ECO:0007669"/>
    <property type="project" value="InterPro"/>
</dbReference>
<keyword evidence="11" id="KW-1185">Reference proteome</keyword>
<dbReference type="InterPro" id="IPR051673">
    <property type="entry name" value="SSDNA_exonuclease_RecJ"/>
</dbReference>
<dbReference type="InterPro" id="IPR004610">
    <property type="entry name" value="RecJ"/>
</dbReference>
<dbReference type="Pfam" id="PF01368">
    <property type="entry name" value="DHH"/>
    <property type="match status" value="1"/>
</dbReference>
<dbReference type="Pfam" id="PF17768">
    <property type="entry name" value="RecJ_OB"/>
    <property type="match status" value="1"/>
</dbReference>
<comment type="similarity">
    <text evidence="1">Belongs to the RecJ family.</text>
</comment>
<evidence type="ECO:0000256" key="2">
    <source>
        <dbReference type="ARBA" id="ARBA00019841"/>
    </source>
</evidence>
<dbReference type="GO" id="GO:0003676">
    <property type="term" value="F:nucleic acid binding"/>
    <property type="evidence" value="ECO:0007669"/>
    <property type="project" value="InterPro"/>
</dbReference>
<dbReference type="NCBIfam" id="TIGR00644">
    <property type="entry name" value="recJ"/>
    <property type="match status" value="1"/>
</dbReference>
<reference evidence="10 11" key="1">
    <citation type="journal article" date="2010" name="Proc. Natl. Acad. Sci. U.S.A.">
        <title>A Nitrospira metagenome illuminates the physiology and evolution of globally important nitrite-oxidizing bacteria.</title>
        <authorList>
            <person name="Lucker S."/>
            <person name="Wagner M."/>
            <person name="Maixner F."/>
            <person name="Pelletier E."/>
            <person name="Koch H."/>
            <person name="Vacherie B."/>
            <person name="Rattei T."/>
            <person name="Sinninghe Damste J."/>
            <person name="Spieck E."/>
            <person name="Le Paslier D."/>
            <person name="Daims H."/>
        </authorList>
    </citation>
    <scope>NUCLEOTIDE SEQUENCE [LARGE SCALE GENOMIC DNA]</scope>
</reference>
<accession>D8PI67</accession>
<evidence type="ECO:0000256" key="5">
    <source>
        <dbReference type="ARBA" id="ARBA00022839"/>
    </source>
</evidence>
<dbReference type="eggNOG" id="COG0608">
    <property type="taxonomic scope" value="Bacteria"/>
</dbReference>
<dbReference type="GO" id="GO:0006281">
    <property type="term" value="P:DNA repair"/>
    <property type="evidence" value="ECO:0007669"/>
    <property type="project" value="InterPro"/>
</dbReference>
<dbReference type="Proteomes" id="UP000001660">
    <property type="component" value="Chromosome"/>
</dbReference>
<dbReference type="InterPro" id="IPR003156">
    <property type="entry name" value="DHHA1_dom"/>
</dbReference>
<keyword evidence="4 10" id="KW-0378">Hydrolase</keyword>
<evidence type="ECO:0000259" key="9">
    <source>
        <dbReference type="Pfam" id="PF17768"/>
    </source>
</evidence>
<feature type="domain" description="DDH" evidence="7">
    <location>
        <begin position="81"/>
        <end position="230"/>
    </location>
</feature>
<dbReference type="EMBL" id="FP929003">
    <property type="protein sequence ID" value="CBK42954.1"/>
    <property type="molecule type" value="Genomic_DNA"/>
</dbReference>
<evidence type="ECO:0000313" key="11">
    <source>
        <dbReference type="Proteomes" id="UP000001660"/>
    </source>
</evidence>
<keyword evidence="5 10" id="KW-0269">Exonuclease</keyword>
<sequence>MQEKLWVFRAADRALQHTLSKQLSISPVTASVLLARGVTTPDEATRWMSSVQGGLHDPFLLPDMESAVERLHQALARQERVCFYGDYDVDGVSATSLYLSFYQGLGGNACGYIPHRVREGYGLNEGAVRRLAEEGISLLVTSDCGTTSHHEIAVARELGVDVIVTDHHQTDATMPAALAVLNPHRRDAIYPFKGLCSAGLAYKVVSAYQQRYGSGDVEPDSCLDLVALATVADIVPLQDENRILVREGLTHITRGARAGIRALKQVAGIAKACTSETIGFRLGPRLNAAGRLDHAMLCVRLLTTESDQEAMQIAEQLEQLNRQRQQIEEGITREAATYLNQDEPAAAIVLGSRDWHLGVVGIVAARLVDRFHRPSIVIAIDGQGRGKGSARTVEGFNLYQGLSECKDLLEAYGGHPSAAGLTLKEARLEEFRRRFCEVAAQWAGGARTVPTLHVDAEVKLTDVNFDLIQELESLHPFGAGNPEPTLAVRGLDVVDARVVGEKHLKLRVRQGRSFIFDSIGFRMGSFEELGLRANRPVDLAFSPERNHWNGYDRVQLRIKALRMSGEVS</sequence>
<evidence type="ECO:0000256" key="3">
    <source>
        <dbReference type="ARBA" id="ARBA00022722"/>
    </source>
</evidence>
<gene>
    <name evidence="10" type="primary">recJ</name>
    <name evidence="10" type="ORF">NIDE3264</name>
</gene>
<name>D8PI67_9BACT</name>
<evidence type="ECO:0000259" key="7">
    <source>
        <dbReference type="Pfam" id="PF01368"/>
    </source>
</evidence>
<dbReference type="STRING" id="330214.NIDE3264"/>
<dbReference type="InterPro" id="IPR038763">
    <property type="entry name" value="DHH_sf"/>
</dbReference>
<feature type="coiled-coil region" evidence="6">
    <location>
        <begin position="303"/>
        <end position="337"/>
    </location>
</feature>
<dbReference type="Gene3D" id="3.90.1640.30">
    <property type="match status" value="1"/>
</dbReference>
<dbReference type="Gene3D" id="3.10.310.30">
    <property type="match status" value="1"/>
</dbReference>